<proteinExistence type="predicted"/>
<sequence length="160" mass="18253">QSVLHDNYNNTETLKRSKLWNYFEELNPSLPRLADDSMDPSAHRQSQDTSGLLVQSFIKETTEKTDALNEPSTSSLADDSMDPSAHCQSQDTSGLLVQSFIKKRQKKQTHLMNQALQLQRVLIRILLLNVKAKNHLVCPLNHLNKREKKQAHLINQALQV</sequence>
<dbReference type="AlphaFoldDB" id="A0A4S2KER7"/>
<gene>
    <name evidence="2" type="ORF">DBV15_09210</name>
</gene>
<dbReference type="Proteomes" id="UP000310200">
    <property type="component" value="Unassembled WGS sequence"/>
</dbReference>
<accession>A0A4S2KER7</accession>
<organism evidence="2 3">
    <name type="scientific">Temnothorax longispinosus</name>
    <dbReference type="NCBI Taxonomy" id="300112"/>
    <lineage>
        <taxon>Eukaryota</taxon>
        <taxon>Metazoa</taxon>
        <taxon>Ecdysozoa</taxon>
        <taxon>Arthropoda</taxon>
        <taxon>Hexapoda</taxon>
        <taxon>Insecta</taxon>
        <taxon>Pterygota</taxon>
        <taxon>Neoptera</taxon>
        <taxon>Endopterygota</taxon>
        <taxon>Hymenoptera</taxon>
        <taxon>Apocrita</taxon>
        <taxon>Aculeata</taxon>
        <taxon>Formicoidea</taxon>
        <taxon>Formicidae</taxon>
        <taxon>Myrmicinae</taxon>
        <taxon>Temnothorax</taxon>
    </lineage>
</organism>
<comment type="caution">
    <text evidence="2">The sequence shown here is derived from an EMBL/GenBank/DDBJ whole genome shotgun (WGS) entry which is preliminary data.</text>
</comment>
<feature type="region of interest" description="Disordered" evidence="1">
    <location>
        <begin position="62"/>
        <end position="89"/>
    </location>
</feature>
<dbReference type="EMBL" id="QBLH01002636">
    <property type="protein sequence ID" value="TGZ47871.1"/>
    <property type="molecule type" value="Genomic_DNA"/>
</dbReference>
<keyword evidence="3" id="KW-1185">Reference proteome</keyword>
<feature type="non-terminal residue" evidence="2">
    <location>
        <position position="1"/>
    </location>
</feature>
<evidence type="ECO:0000313" key="3">
    <source>
        <dbReference type="Proteomes" id="UP000310200"/>
    </source>
</evidence>
<evidence type="ECO:0000256" key="1">
    <source>
        <dbReference type="SAM" id="MobiDB-lite"/>
    </source>
</evidence>
<evidence type="ECO:0000313" key="2">
    <source>
        <dbReference type="EMBL" id="TGZ47871.1"/>
    </source>
</evidence>
<feature type="non-terminal residue" evidence="2">
    <location>
        <position position="160"/>
    </location>
</feature>
<protein>
    <submittedName>
        <fullName evidence="2">Uncharacterized protein</fullName>
    </submittedName>
</protein>
<feature type="region of interest" description="Disordered" evidence="1">
    <location>
        <begin position="31"/>
        <end position="50"/>
    </location>
</feature>
<name>A0A4S2KER7_9HYME</name>
<reference evidence="2 3" key="1">
    <citation type="journal article" date="2019" name="Philos. Trans. R. Soc. Lond., B, Biol. Sci.">
        <title>Ant behaviour and brain gene expression of defending hosts depend on the ecological success of the intruding social parasite.</title>
        <authorList>
            <person name="Kaur R."/>
            <person name="Stoldt M."/>
            <person name="Jongepier E."/>
            <person name="Feldmeyer B."/>
            <person name="Menzel F."/>
            <person name="Bornberg-Bauer E."/>
            <person name="Foitzik S."/>
        </authorList>
    </citation>
    <scope>NUCLEOTIDE SEQUENCE [LARGE SCALE GENOMIC DNA]</scope>
    <source>
        <tissue evidence="2">Whole body</tissue>
    </source>
</reference>